<proteinExistence type="predicted"/>
<gene>
    <name evidence="2" type="ORF">EZS28_028756</name>
</gene>
<accession>A0A5J4V059</accession>
<organism evidence="2 3">
    <name type="scientific">Streblomastix strix</name>
    <dbReference type="NCBI Taxonomy" id="222440"/>
    <lineage>
        <taxon>Eukaryota</taxon>
        <taxon>Metamonada</taxon>
        <taxon>Preaxostyla</taxon>
        <taxon>Oxymonadida</taxon>
        <taxon>Streblomastigidae</taxon>
        <taxon>Streblomastix</taxon>
    </lineage>
</organism>
<evidence type="ECO:0000313" key="3">
    <source>
        <dbReference type="Proteomes" id="UP000324800"/>
    </source>
</evidence>
<reference evidence="2 3" key="1">
    <citation type="submission" date="2019-03" db="EMBL/GenBank/DDBJ databases">
        <title>Single cell metagenomics reveals metabolic interactions within the superorganism composed of flagellate Streblomastix strix and complex community of Bacteroidetes bacteria on its surface.</title>
        <authorList>
            <person name="Treitli S.C."/>
            <person name="Kolisko M."/>
            <person name="Husnik F."/>
            <person name="Keeling P."/>
            <person name="Hampl V."/>
        </authorList>
    </citation>
    <scope>NUCLEOTIDE SEQUENCE [LARGE SCALE GENOMIC DNA]</scope>
    <source>
        <strain evidence="2">ST1C</strain>
    </source>
</reference>
<sequence length="379" mass="43868">MGIQNRTKEVIHTLEIFPMTQMEETLQPQPDTGMGGKNSLSKNMEIGKGSRIHSKGVFPSIQKREQREEIIRETKDLSILELKRRGNSIHREIGGRIKRKHNRVNTSRTGQMVQSNVYNFEASLEMEEKSGCERTEQGDTNNSFQDEWNRSSQIFKKERRLGNNLRSKISLSPPNSISTTQTIHIIRSNKESLLIQSNALRNAALPNLHRTSTSNGSNEDTERVRHKNFELRRRSAPPTLEQRKIARINIDNNEYLRNIWMDNSLREMRNRTKTTDQLLRMDLELEKDVHKDDRPKKTGITLIIKEICQPNRETSPDQDQVSSINNRLIEFFKSPGKRSFSLPKVNGLSKDVSIEKQRRERAYDSILTKSSMSFIGGRE</sequence>
<evidence type="ECO:0000256" key="1">
    <source>
        <dbReference type="SAM" id="MobiDB-lite"/>
    </source>
</evidence>
<dbReference type="Proteomes" id="UP000324800">
    <property type="component" value="Unassembled WGS sequence"/>
</dbReference>
<feature type="compositionally biased region" description="Polar residues" evidence="1">
    <location>
        <begin position="209"/>
        <end position="218"/>
    </location>
</feature>
<dbReference type="AlphaFoldDB" id="A0A5J4V059"/>
<comment type="caution">
    <text evidence="2">The sequence shown here is derived from an EMBL/GenBank/DDBJ whole genome shotgun (WGS) entry which is preliminary data.</text>
</comment>
<protein>
    <submittedName>
        <fullName evidence="2">Uncharacterized protein</fullName>
    </submittedName>
</protein>
<name>A0A5J4V059_9EUKA</name>
<evidence type="ECO:0000313" key="2">
    <source>
        <dbReference type="EMBL" id="KAA6375720.1"/>
    </source>
</evidence>
<dbReference type="EMBL" id="SNRW01011033">
    <property type="protein sequence ID" value="KAA6375720.1"/>
    <property type="molecule type" value="Genomic_DNA"/>
</dbReference>
<feature type="region of interest" description="Disordered" evidence="1">
    <location>
        <begin position="206"/>
        <end position="227"/>
    </location>
</feature>